<evidence type="ECO:0000259" key="4">
    <source>
        <dbReference type="Pfam" id="PF23409"/>
    </source>
</evidence>
<proteinExistence type="predicted"/>
<dbReference type="InterPro" id="IPR015943">
    <property type="entry name" value="WD40/YVTN_repeat-like_dom_sf"/>
</dbReference>
<dbReference type="PRINTS" id="PR00320">
    <property type="entry name" value="GPROTEINBRPT"/>
</dbReference>
<dbReference type="HOGENOM" id="CLU_009244_2_1_1"/>
<dbReference type="STRING" id="312017.I7MJ23"/>
<dbReference type="PANTHER" id="PTHR13720">
    <property type="entry name" value="WD-40 REPEAT PROTEIN"/>
    <property type="match status" value="1"/>
</dbReference>
<dbReference type="InterPro" id="IPR036322">
    <property type="entry name" value="WD40_repeat_dom_sf"/>
</dbReference>
<dbReference type="KEGG" id="tet:TTHERM_00836640"/>
<dbReference type="InterPro" id="IPR019775">
    <property type="entry name" value="WD40_repeat_CS"/>
</dbReference>
<keyword evidence="1 3" id="KW-0853">WD repeat</keyword>
<dbReference type="InterPro" id="IPR055439">
    <property type="entry name" value="Beta-prop_EML_1st"/>
</dbReference>
<name>I7MJ23_TETTS</name>
<dbReference type="Pfam" id="PF23409">
    <property type="entry name" value="Beta-prop_EML"/>
    <property type="match status" value="1"/>
</dbReference>
<dbReference type="InParanoid" id="I7MJ23"/>
<gene>
    <name evidence="5" type="ORF">TTHERM_00836640</name>
</gene>
<dbReference type="PROSITE" id="PS50082">
    <property type="entry name" value="WD_REPEATS_2"/>
    <property type="match status" value="6"/>
</dbReference>
<dbReference type="RefSeq" id="XP_001025237.2">
    <property type="nucleotide sequence ID" value="XM_001025237.3"/>
</dbReference>
<feature type="repeat" description="WD" evidence="3">
    <location>
        <begin position="593"/>
        <end position="628"/>
    </location>
</feature>
<dbReference type="OrthoDB" id="10264376at2759"/>
<dbReference type="Pfam" id="PF00400">
    <property type="entry name" value="WD40"/>
    <property type="match status" value="5"/>
</dbReference>
<dbReference type="GeneID" id="7834375"/>
<dbReference type="InterPro" id="IPR050630">
    <property type="entry name" value="WD_repeat_EMAP"/>
</dbReference>
<dbReference type="SUPFAM" id="SSF50978">
    <property type="entry name" value="WD40 repeat-like"/>
    <property type="match status" value="2"/>
</dbReference>
<evidence type="ECO:0000313" key="6">
    <source>
        <dbReference type="Proteomes" id="UP000009168"/>
    </source>
</evidence>
<feature type="domain" description="EML-like first beta-propeller" evidence="4">
    <location>
        <begin position="58"/>
        <end position="320"/>
    </location>
</feature>
<dbReference type="PANTHER" id="PTHR13720:SF39">
    <property type="entry name" value="F-BOX DOMAIN-CONTAINING PROTEIN"/>
    <property type="match status" value="1"/>
</dbReference>
<dbReference type="Proteomes" id="UP000009168">
    <property type="component" value="Unassembled WGS sequence"/>
</dbReference>
<feature type="repeat" description="WD" evidence="3">
    <location>
        <begin position="511"/>
        <end position="545"/>
    </location>
</feature>
<dbReference type="EMBL" id="GG662429">
    <property type="protein sequence ID" value="EAS04992.2"/>
    <property type="molecule type" value="Genomic_DNA"/>
</dbReference>
<feature type="repeat" description="WD" evidence="3">
    <location>
        <begin position="419"/>
        <end position="460"/>
    </location>
</feature>
<protein>
    <submittedName>
        <fullName evidence="5">WD repeat protein</fullName>
    </submittedName>
</protein>
<organism evidence="5 6">
    <name type="scientific">Tetrahymena thermophila (strain SB210)</name>
    <dbReference type="NCBI Taxonomy" id="312017"/>
    <lineage>
        <taxon>Eukaryota</taxon>
        <taxon>Sar</taxon>
        <taxon>Alveolata</taxon>
        <taxon>Ciliophora</taxon>
        <taxon>Intramacronucleata</taxon>
        <taxon>Oligohymenophorea</taxon>
        <taxon>Hymenostomatida</taxon>
        <taxon>Tetrahymenina</taxon>
        <taxon>Tetrahymenidae</taxon>
        <taxon>Tetrahymena</taxon>
    </lineage>
</organism>
<feature type="repeat" description="WD" evidence="3">
    <location>
        <begin position="461"/>
        <end position="503"/>
    </location>
</feature>
<dbReference type="PROSITE" id="PS50294">
    <property type="entry name" value="WD_REPEATS_REGION"/>
    <property type="match status" value="3"/>
</dbReference>
<accession>I7MJ23</accession>
<evidence type="ECO:0000256" key="1">
    <source>
        <dbReference type="ARBA" id="ARBA00022574"/>
    </source>
</evidence>
<sequence>MDNVSEASLQEDSIIELEHAIGFSGKIPRCVYFHPNGQDFVYISGACIVITDLKDPHKQSFLRGHDNQITCLAISNNGKLVASGQLGDNSDVIIWDFQYRKLRFKLSEHDHEVAIVQFSDDDRLLFSCGNPSDKKIFIWNTINGCIVASCQIYPEKIIAMRWGGFAKDIKLRDTNKYQFATAGNKQICVWKLDAQLGQIQHEFINTGSVIREYRCLEFSKNREDYLFAGTSSGDFLCFQMKNKVLAAVITVSAQGVQSIQAVNPSLILVGCGNGIINLFKTDGNQIDSVVKNQIIGSVNSISCSPNLQECMCATDRGFIYRIRNTDLAKILHCENHTDSVVFLTYPPGISDKFASCSEDGSIRLWDIGSDYVVTTRCFANNAGSPLCLTYNSEIVLSGWQDGKIRMFSSENGNIIWQMDNAHKDGVYSICLSKNFKFFCSGGCDGEVRVWEMRSREMLSHLKEHTSKVTKVKLLGENESQVVSSSKDRALLSWDLKQQKRISAHIQRMGGINSFDIANDNQTVVTTGQDRKITYWNLNQANPIRILDTNNNPKAADECMSLHLSSDGRYFVTGGSEQIVKVWDFATGKLIAQGRGHSGCINTVTFSPDCKQVISGGRDGNILVWNIFD</sequence>
<dbReference type="CDD" id="cd00200">
    <property type="entry name" value="WD40"/>
    <property type="match status" value="1"/>
</dbReference>
<evidence type="ECO:0000256" key="3">
    <source>
        <dbReference type="PROSITE-ProRule" id="PRU00221"/>
    </source>
</evidence>
<dbReference type="InterPro" id="IPR001680">
    <property type="entry name" value="WD40_rpt"/>
</dbReference>
<dbReference type="eggNOG" id="KOG0266">
    <property type="taxonomic scope" value="Eukaryota"/>
</dbReference>
<dbReference type="PROSITE" id="PS00678">
    <property type="entry name" value="WD_REPEATS_1"/>
    <property type="match status" value="2"/>
</dbReference>
<feature type="repeat" description="WD" evidence="3">
    <location>
        <begin position="333"/>
        <end position="375"/>
    </location>
</feature>
<reference evidence="6" key="1">
    <citation type="journal article" date="2006" name="PLoS Biol.">
        <title>Macronuclear genome sequence of the ciliate Tetrahymena thermophila, a model eukaryote.</title>
        <authorList>
            <person name="Eisen J.A."/>
            <person name="Coyne R.S."/>
            <person name="Wu M."/>
            <person name="Wu D."/>
            <person name="Thiagarajan M."/>
            <person name="Wortman J.R."/>
            <person name="Badger J.H."/>
            <person name="Ren Q."/>
            <person name="Amedeo P."/>
            <person name="Jones K.M."/>
            <person name="Tallon L.J."/>
            <person name="Delcher A.L."/>
            <person name="Salzberg S.L."/>
            <person name="Silva J.C."/>
            <person name="Haas B.J."/>
            <person name="Majoros W.H."/>
            <person name="Farzad M."/>
            <person name="Carlton J.M."/>
            <person name="Smith R.K. Jr."/>
            <person name="Garg J."/>
            <person name="Pearlman R.E."/>
            <person name="Karrer K.M."/>
            <person name="Sun L."/>
            <person name="Manning G."/>
            <person name="Elde N.C."/>
            <person name="Turkewitz A.P."/>
            <person name="Asai D.J."/>
            <person name="Wilkes D.E."/>
            <person name="Wang Y."/>
            <person name="Cai H."/>
            <person name="Collins K."/>
            <person name="Stewart B.A."/>
            <person name="Lee S.R."/>
            <person name="Wilamowska K."/>
            <person name="Weinberg Z."/>
            <person name="Ruzzo W.L."/>
            <person name="Wloga D."/>
            <person name="Gaertig J."/>
            <person name="Frankel J."/>
            <person name="Tsao C.-C."/>
            <person name="Gorovsky M.A."/>
            <person name="Keeling P.J."/>
            <person name="Waller R.F."/>
            <person name="Patron N.J."/>
            <person name="Cherry J.M."/>
            <person name="Stover N.A."/>
            <person name="Krieger C.J."/>
            <person name="del Toro C."/>
            <person name="Ryder H.F."/>
            <person name="Williamson S.C."/>
            <person name="Barbeau R.A."/>
            <person name="Hamilton E.P."/>
            <person name="Orias E."/>
        </authorList>
    </citation>
    <scope>NUCLEOTIDE SEQUENCE [LARGE SCALE GENOMIC DNA]</scope>
    <source>
        <strain evidence="6">SB210</strain>
    </source>
</reference>
<evidence type="ECO:0000256" key="2">
    <source>
        <dbReference type="ARBA" id="ARBA00022737"/>
    </source>
</evidence>
<keyword evidence="2" id="KW-0677">Repeat</keyword>
<evidence type="ECO:0000313" key="5">
    <source>
        <dbReference type="EMBL" id="EAS04992.2"/>
    </source>
</evidence>
<dbReference type="SMART" id="SM00320">
    <property type="entry name" value="WD40"/>
    <property type="match status" value="11"/>
</dbReference>
<dbReference type="Gene3D" id="2.130.10.10">
    <property type="entry name" value="YVTN repeat-like/Quinoprotein amine dehydrogenase"/>
    <property type="match status" value="3"/>
</dbReference>
<dbReference type="GO" id="GO:0005929">
    <property type="term" value="C:cilium"/>
    <property type="evidence" value="ECO:0007669"/>
    <property type="project" value="UniProtKB-ARBA"/>
</dbReference>
<dbReference type="AlphaFoldDB" id="I7MJ23"/>
<feature type="repeat" description="WD" evidence="3">
    <location>
        <begin position="560"/>
        <end position="592"/>
    </location>
</feature>
<keyword evidence="6" id="KW-1185">Reference proteome</keyword>
<dbReference type="InterPro" id="IPR020472">
    <property type="entry name" value="WD40_PAC1"/>
</dbReference>
<dbReference type="OMA" id="RVWEMKS"/>
<dbReference type="FunCoup" id="I7MJ23">
    <property type="interactions" value="9"/>
</dbReference>